<dbReference type="VEuPathDB" id="MicrosporidiaDB:EHP00_1414"/>
<dbReference type="InterPro" id="IPR011262">
    <property type="entry name" value="DNA-dir_RNA_pol_insert"/>
</dbReference>
<dbReference type="Pfam" id="PF01193">
    <property type="entry name" value="RNA_pol_L"/>
    <property type="match status" value="1"/>
</dbReference>
<dbReference type="SMART" id="SM00662">
    <property type="entry name" value="RPOLD"/>
    <property type="match status" value="1"/>
</dbReference>
<dbReference type="SUPFAM" id="SSF56553">
    <property type="entry name" value="Insert subdomain of RNA polymerase alpha subunit"/>
    <property type="match status" value="1"/>
</dbReference>
<evidence type="ECO:0000256" key="1">
    <source>
        <dbReference type="ARBA" id="ARBA00022478"/>
    </source>
</evidence>
<comment type="caution">
    <text evidence="4">The sequence shown here is derived from an EMBL/GenBank/DDBJ whole genome shotgun (WGS) entry which is preliminary data.</text>
</comment>
<dbReference type="PANTHER" id="PTHR11800:SF13">
    <property type="entry name" value="DNA-DIRECTED RNA POLYMERASES I AND III SUBUNIT RPAC1"/>
    <property type="match status" value="1"/>
</dbReference>
<dbReference type="AlphaFoldDB" id="A0A1W0E676"/>
<dbReference type="GO" id="GO:0046983">
    <property type="term" value="F:protein dimerization activity"/>
    <property type="evidence" value="ECO:0007669"/>
    <property type="project" value="InterPro"/>
</dbReference>
<dbReference type="Gene3D" id="3.30.1360.10">
    <property type="entry name" value="RNA polymerase, RBP11-like subunit"/>
    <property type="match status" value="1"/>
</dbReference>
<evidence type="ECO:0000259" key="3">
    <source>
        <dbReference type="SMART" id="SM00662"/>
    </source>
</evidence>
<dbReference type="InterPro" id="IPR050518">
    <property type="entry name" value="Rpo3/RPB3_RNA_Pol_subunit"/>
</dbReference>
<feature type="domain" description="DNA-directed RNA polymerase RpoA/D/Rpb3-type" evidence="3">
    <location>
        <begin position="47"/>
        <end position="294"/>
    </location>
</feature>
<dbReference type="GO" id="GO:0006363">
    <property type="term" value="P:termination of RNA polymerase I transcription"/>
    <property type="evidence" value="ECO:0007669"/>
    <property type="project" value="EnsemblFungi"/>
</dbReference>
<dbReference type="Gene3D" id="2.170.120.12">
    <property type="entry name" value="DNA-directed RNA polymerase, insert domain"/>
    <property type="match status" value="1"/>
</dbReference>
<dbReference type="GO" id="GO:0006386">
    <property type="term" value="P:termination of RNA polymerase III transcription"/>
    <property type="evidence" value="ECO:0007669"/>
    <property type="project" value="EnsemblFungi"/>
</dbReference>
<dbReference type="STRING" id="646526.A0A1W0E676"/>
<dbReference type="InterPro" id="IPR036643">
    <property type="entry name" value="RNApol_insert_sf"/>
</dbReference>
<dbReference type="Gene3D" id="3.30.70.20">
    <property type="match status" value="1"/>
</dbReference>
<dbReference type="InterPro" id="IPR036603">
    <property type="entry name" value="RBP11-like"/>
</dbReference>
<keyword evidence="2" id="KW-0804">Transcription</keyword>
<dbReference type="GO" id="GO:0042797">
    <property type="term" value="P:tRNA transcription by RNA polymerase III"/>
    <property type="evidence" value="ECO:0007669"/>
    <property type="project" value="EnsemblFungi"/>
</dbReference>
<dbReference type="OrthoDB" id="270173at2759"/>
<dbReference type="Pfam" id="PF01000">
    <property type="entry name" value="RNA_pol_A_bac"/>
    <property type="match status" value="1"/>
</dbReference>
<dbReference type="GO" id="GO:0006384">
    <property type="term" value="P:transcription initiation at RNA polymerase III promoter"/>
    <property type="evidence" value="ECO:0007669"/>
    <property type="project" value="EnsemblFungi"/>
</dbReference>
<dbReference type="GO" id="GO:0006361">
    <property type="term" value="P:transcription initiation at RNA polymerase I promoter"/>
    <property type="evidence" value="ECO:0007669"/>
    <property type="project" value="EnsemblFungi"/>
</dbReference>
<dbReference type="GO" id="GO:0055029">
    <property type="term" value="C:nuclear DNA-directed RNA polymerase complex"/>
    <property type="evidence" value="ECO:0007669"/>
    <property type="project" value="UniProtKB-ARBA"/>
</dbReference>
<accession>A0A1W0E676</accession>
<dbReference type="Proteomes" id="UP000192758">
    <property type="component" value="Unassembled WGS sequence"/>
</dbReference>
<dbReference type="PANTHER" id="PTHR11800">
    <property type="entry name" value="DNA-DIRECTED RNA POLYMERASE"/>
    <property type="match status" value="1"/>
</dbReference>
<dbReference type="GO" id="GO:0003899">
    <property type="term" value="F:DNA-directed RNA polymerase activity"/>
    <property type="evidence" value="ECO:0007669"/>
    <property type="project" value="EnsemblFungi"/>
</dbReference>
<keyword evidence="5" id="KW-1185">Reference proteome</keyword>
<dbReference type="InterPro" id="IPR011263">
    <property type="entry name" value="DNA-dir_RNA_pol_RpoA/D/Rpb3"/>
</dbReference>
<evidence type="ECO:0000313" key="5">
    <source>
        <dbReference type="Proteomes" id="UP000192758"/>
    </source>
</evidence>
<name>A0A1W0E676_9MICR</name>
<keyword evidence="1" id="KW-0240">DNA-directed RNA polymerase</keyword>
<protein>
    <submittedName>
        <fullName evidence="4">Rpc40</fullName>
    </submittedName>
</protein>
<dbReference type="SUPFAM" id="SSF55257">
    <property type="entry name" value="RBP11-like subunits of RNA polymerase"/>
    <property type="match status" value="1"/>
</dbReference>
<dbReference type="EMBL" id="MNPJ01000017">
    <property type="protein sequence ID" value="OQS54753.1"/>
    <property type="molecule type" value="Genomic_DNA"/>
</dbReference>
<dbReference type="GO" id="GO:0005736">
    <property type="term" value="C:RNA polymerase I complex"/>
    <property type="evidence" value="ECO:0007669"/>
    <property type="project" value="EnsemblFungi"/>
</dbReference>
<evidence type="ECO:0000256" key="2">
    <source>
        <dbReference type="ARBA" id="ARBA00023163"/>
    </source>
</evidence>
<dbReference type="GO" id="GO:0005666">
    <property type="term" value="C:RNA polymerase III complex"/>
    <property type="evidence" value="ECO:0007669"/>
    <property type="project" value="EnsemblFungi"/>
</dbReference>
<gene>
    <name evidence="4" type="primary">rpc40</name>
    <name evidence="4" type="ORF">EHP00_1414</name>
</gene>
<dbReference type="GO" id="GO:0006362">
    <property type="term" value="P:transcription elongation by RNA polymerase I"/>
    <property type="evidence" value="ECO:0007669"/>
    <property type="project" value="EnsemblFungi"/>
</dbReference>
<evidence type="ECO:0000313" key="4">
    <source>
        <dbReference type="EMBL" id="OQS54753.1"/>
    </source>
</evidence>
<organism evidence="4 5">
    <name type="scientific">Ecytonucleospora hepatopenaei</name>
    <dbReference type="NCBI Taxonomy" id="646526"/>
    <lineage>
        <taxon>Eukaryota</taxon>
        <taxon>Fungi</taxon>
        <taxon>Fungi incertae sedis</taxon>
        <taxon>Microsporidia</taxon>
        <taxon>Enterocytozoonidae</taxon>
        <taxon>Ecytonucleospora</taxon>
    </lineage>
</organism>
<sequence length="296" mass="34337">MEEGFSNTPYVYKKDHIVKNNFIEEEISYDNFLKNLKIEIFKQETNSIQIDLINCNYALANALRRVIISEIKTFSFHNLFVSDNNTIFSDEYIAHRIGLIPIYFQETEESGTSKDVECILDVVNKTKENISVFSQDIKSNNSNLLIKKDVLICKLAPNHRISIKLRISEGTGKDHAKWSPVALCSYRLMPQIRLLREFVGEDAYKLQKCFSKGVIEIETVSEGKEQFVKAVVVDPRKETMSREALRHFSDEEIELGRVKDYFIFEIETLMEDPLVIFKKGILQLKQMAIDFKKSIE</sequence>
<proteinExistence type="predicted"/>
<reference evidence="4 5" key="1">
    <citation type="journal article" date="2017" name="Environ. Microbiol.">
        <title>Decay of the glycolytic pathway and adaptation to intranuclear parasitism within Enterocytozoonidae microsporidia.</title>
        <authorList>
            <person name="Wiredu Boakye D."/>
            <person name="Jaroenlak P."/>
            <person name="Prachumwat A."/>
            <person name="Williams T.A."/>
            <person name="Bateman K.S."/>
            <person name="Itsathitphaisarn O."/>
            <person name="Sritunyalucksana K."/>
            <person name="Paszkiewicz K.H."/>
            <person name="Moore K.A."/>
            <person name="Stentiford G.D."/>
            <person name="Williams B.A."/>
        </authorList>
    </citation>
    <scope>NUCLEOTIDE SEQUENCE [LARGE SCALE GENOMIC DNA]</scope>
    <source>
        <strain evidence="4 5">TH1</strain>
    </source>
</reference>